<keyword evidence="1" id="KW-0472">Membrane</keyword>
<dbReference type="InterPro" id="IPR012902">
    <property type="entry name" value="N_methyl_site"/>
</dbReference>
<dbReference type="PROSITE" id="PS00409">
    <property type="entry name" value="PROKAR_NTER_METHYL"/>
    <property type="match status" value="1"/>
</dbReference>
<evidence type="ECO:0000313" key="3">
    <source>
        <dbReference type="Proteomes" id="UP000811844"/>
    </source>
</evidence>
<dbReference type="EMBL" id="JAAIKR010000020">
    <property type="protein sequence ID" value="MBR9729447.1"/>
    <property type="molecule type" value="Genomic_DNA"/>
</dbReference>
<proteinExistence type="predicted"/>
<name>A0ABS5I609_9GAMM</name>
<comment type="caution">
    <text evidence="2">The sequence shown here is derived from an EMBL/GenBank/DDBJ whole genome shotgun (WGS) entry which is preliminary data.</text>
</comment>
<keyword evidence="1" id="KW-0812">Transmembrane</keyword>
<dbReference type="Proteomes" id="UP000811844">
    <property type="component" value="Unassembled WGS sequence"/>
</dbReference>
<gene>
    <name evidence="2" type="ORF">G3R48_15820</name>
</gene>
<organism evidence="2 3">
    <name type="scientific">Shewanella intestini</name>
    <dbReference type="NCBI Taxonomy" id="2017544"/>
    <lineage>
        <taxon>Bacteria</taxon>
        <taxon>Pseudomonadati</taxon>
        <taxon>Pseudomonadota</taxon>
        <taxon>Gammaproteobacteria</taxon>
        <taxon>Alteromonadales</taxon>
        <taxon>Shewanellaceae</taxon>
        <taxon>Shewanella</taxon>
    </lineage>
</organism>
<evidence type="ECO:0000313" key="2">
    <source>
        <dbReference type="EMBL" id="MBR9729447.1"/>
    </source>
</evidence>
<dbReference type="NCBIfam" id="TIGR02532">
    <property type="entry name" value="IV_pilin_GFxxxE"/>
    <property type="match status" value="1"/>
</dbReference>
<feature type="transmembrane region" description="Helical" evidence="1">
    <location>
        <begin position="12"/>
        <end position="34"/>
    </location>
</feature>
<dbReference type="Gene3D" id="3.30.700.10">
    <property type="entry name" value="Glycoprotein, Type 4 Pilin"/>
    <property type="match status" value="1"/>
</dbReference>
<protein>
    <submittedName>
        <fullName evidence="2">Prepilin-type N-terminal cleavage/methylation domain-containing protein</fullName>
    </submittedName>
</protein>
<dbReference type="InterPro" id="IPR045584">
    <property type="entry name" value="Pilin-like"/>
</dbReference>
<sequence>MSNNNTVNNKAAGFTLIELVVVIIILAVIAIIAAPRFINLTTDAKKAALDGINASIKTANSLVYAKSQIPSTQVQPVSGRDDIIDIDLDGDGIFETRLKWGYLDNTDLDKWADIDDSFTTQFQGIANTYVGYDLDGDNQVTDDNCYFHYVQAANSSTGPQYNIVDSNC</sequence>
<dbReference type="SUPFAM" id="SSF54523">
    <property type="entry name" value="Pili subunits"/>
    <property type="match status" value="1"/>
</dbReference>
<evidence type="ECO:0000256" key="1">
    <source>
        <dbReference type="SAM" id="Phobius"/>
    </source>
</evidence>
<keyword evidence="3" id="KW-1185">Reference proteome</keyword>
<keyword evidence="1" id="KW-1133">Transmembrane helix</keyword>
<reference evidence="2 3" key="1">
    <citation type="submission" date="2020-02" db="EMBL/GenBank/DDBJ databases">
        <title>Shewanella WXL01 sp. nov., a marine bacterium isolated from green algae in Luhuitou Fringing Reef (Northern South China Sea).</title>
        <authorList>
            <person name="Wang X."/>
        </authorList>
    </citation>
    <scope>NUCLEOTIDE SEQUENCE [LARGE SCALE GENOMIC DNA]</scope>
    <source>
        <strain evidence="2 3">MCCC 1A01895</strain>
    </source>
</reference>
<accession>A0ABS5I609</accession>
<dbReference type="Pfam" id="PF07963">
    <property type="entry name" value="N_methyl"/>
    <property type="match status" value="1"/>
</dbReference>